<name>A0A381NY16_9ZZZZ</name>
<organism evidence="1">
    <name type="scientific">marine metagenome</name>
    <dbReference type="NCBI Taxonomy" id="408172"/>
    <lineage>
        <taxon>unclassified sequences</taxon>
        <taxon>metagenomes</taxon>
        <taxon>ecological metagenomes</taxon>
    </lineage>
</organism>
<protein>
    <submittedName>
        <fullName evidence="1">Uncharacterized protein</fullName>
    </submittedName>
</protein>
<dbReference type="EMBL" id="UINC01000684">
    <property type="protein sequence ID" value="SUZ59521.1"/>
    <property type="molecule type" value="Genomic_DNA"/>
</dbReference>
<sequence length="73" mass="8383">MKRFGLNDFVTVKGNKGKLVGQVGAYMQPTGEVLLVYYNNGDIKRFKHSELNEATEHDNWVMVQGDNCFWKTN</sequence>
<proteinExistence type="predicted"/>
<accession>A0A381NY16</accession>
<gene>
    <name evidence="1" type="ORF">METZ01_LOCUS12375</name>
</gene>
<reference evidence="1" key="1">
    <citation type="submission" date="2018-05" db="EMBL/GenBank/DDBJ databases">
        <authorList>
            <person name="Lanie J.A."/>
            <person name="Ng W.-L."/>
            <person name="Kazmierczak K.M."/>
            <person name="Andrzejewski T.M."/>
            <person name="Davidsen T.M."/>
            <person name="Wayne K.J."/>
            <person name="Tettelin H."/>
            <person name="Glass J.I."/>
            <person name="Rusch D."/>
            <person name="Podicherti R."/>
            <person name="Tsui H.-C.T."/>
            <person name="Winkler M.E."/>
        </authorList>
    </citation>
    <scope>NUCLEOTIDE SEQUENCE</scope>
</reference>
<dbReference type="AlphaFoldDB" id="A0A381NY16"/>
<evidence type="ECO:0000313" key="1">
    <source>
        <dbReference type="EMBL" id="SUZ59521.1"/>
    </source>
</evidence>